<accession>A0ABQ8C9H9</accession>
<gene>
    <name evidence="1" type="ORF">HID58_036317</name>
</gene>
<name>A0ABQ8C9H9_BRANA</name>
<keyword evidence="2" id="KW-1185">Reference proteome</keyword>
<evidence type="ECO:0000313" key="2">
    <source>
        <dbReference type="Proteomes" id="UP000824890"/>
    </source>
</evidence>
<reference evidence="1 2" key="1">
    <citation type="submission" date="2021-05" db="EMBL/GenBank/DDBJ databases">
        <title>Genome Assembly of Synthetic Allotetraploid Brassica napus Reveals Homoeologous Exchanges between Subgenomes.</title>
        <authorList>
            <person name="Davis J.T."/>
        </authorList>
    </citation>
    <scope>NUCLEOTIDE SEQUENCE [LARGE SCALE GENOMIC DNA]</scope>
    <source>
        <strain evidence="2">cv. Da-Ae</strain>
        <tissue evidence="1">Seedling</tissue>
    </source>
</reference>
<dbReference type="Proteomes" id="UP000824890">
    <property type="component" value="Unassembled WGS sequence"/>
</dbReference>
<proteinExistence type="predicted"/>
<evidence type="ECO:0000313" key="1">
    <source>
        <dbReference type="EMBL" id="KAH0912996.1"/>
    </source>
</evidence>
<organism evidence="1 2">
    <name type="scientific">Brassica napus</name>
    <name type="common">Rape</name>
    <dbReference type="NCBI Taxonomy" id="3708"/>
    <lineage>
        <taxon>Eukaryota</taxon>
        <taxon>Viridiplantae</taxon>
        <taxon>Streptophyta</taxon>
        <taxon>Embryophyta</taxon>
        <taxon>Tracheophyta</taxon>
        <taxon>Spermatophyta</taxon>
        <taxon>Magnoliopsida</taxon>
        <taxon>eudicotyledons</taxon>
        <taxon>Gunneridae</taxon>
        <taxon>Pentapetalae</taxon>
        <taxon>rosids</taxon>
        <taxon>malvids</taxon>
        <taxon>Brassicales</taxon>
        <taxon>Brassicaceae</taxon>
        <taxon>Brassiceae</taxon>
        <taxon>Brassica</taxon>
    </lineage>
</organism>
<sequence>LDINDDNEECENKEDLNFFFLDAGLIDSVITHAMIMNLFVYIDEVTCPASREYSLGCALKFMMMMIDESQIQEAVQVSFDDTSSTPLLVVSGLYPLGRKLVVKYLKYKHKIKKENKKKIYKKPQEFSNGGGVVVLPCRHDVDVSLSGLRPIMFVHCAVSSCHVNINDQMLHGLQN</sequence>
<comment type="caution">
    <text evidence="1">The sequence shown here is derived from an EMBL/GenBank/DDBJ whole genome shotgun (WGS) entry which is preliminary data.</text>
</comment>
<feature type="non-terminal residue" evidence="1">
    <location>
        <position position="1"/>
    </location>
</feature>
<dbReference type="EMBL" id="JAGKQM010000009">
    <property type="protein sequence ID" value="KAH0912996.1"/>
    <property type="molecule type" value="Genomic_DNA"/>
</dbReference>
<protein>
    <submittedName>
        <fullName evidence="1">Uncharacterized protein</fullName>
    </submittedName>
</protein>